<reference evidence="9 10" key="1">
    <citation type="journal article" date="2016" name="Nat. Commun.">
        <title>Thousands of microbial genomes shed light on interconnected biogeochemical processes in an aquifer system.</title>
        <authorList>
            <person name="Anantharaman K."/>
            <person name="Brown C.T."/>
            <person name="Hug L.A."/>
            <person name="Sharon I."/>
            <person name="Castelle C.J."/>
            <person name="Probst A.J."/>
            <person name="Thomas B.C."/>
            <person name="Singh A."/>
            <person name="Wilkins M.J."/>
            <person name="Karaoz U."/>
            <person name="Brodie E.L."/>
            <person name="Williams K.H."/>
            <person name="Hubbard S.S."/>
            <person name="Banfield J.F."/>
        </authorList>
    </citation>
    <scope>NUCLEOTIDE SEQUENCE [LARGE SCALE GENOMIC DNA]</scope>
</reference>
<dbReference type="SMART" id="SM00471">
    <property type="entry name" value="HDc"/>
    <property type="match status" value="1"/>
</dbReference>
<dbReference type="InterPro" id="IPR006674">
    <property type="entry name" value="HD_domain"/>
</dbReference>
<dbReference type="InterPro" id="IPR036612">
    <property type="entry name" value="KH_dom_type_1_sf"/>
</dbReference>
<dbReference type="Pfam" id="PF00013">
    <property type="entry name" value="KH_1"/>
    <property type="match status" value="1"/>
</dbReference>
<dbReference type="AlphaFoldDB" id="A0A1F5S569"/>
<evidence type="ECO:0000313" key="9">
    <source>
        <dbReference type="EMBL" id="OGF21848.1"/>
    </source>
</evidence>
<dbReference type="SMART" id="SM00322">
    <property type="entry name" value="KH"/>
    <property type="match status" value="1"/>
</dbReference>
<dbReference type="EMBL" id="MFFS01000049">
    <property type="protein sequence ID" value="OGF21848.1"/>
    <property type="molecule type" value="Genomic_DNA"/>
</dbReference>
<dbReference type="InterPro" id="IPR004088">
    <property type="entry name" value="KH_dom_type_1"/>
</dbReference>
<keyword evidence="2 5" id="KW-0255">Endonuclease</keyword>
<dbReference type="SUPFAM" id="SSF54791">
    <property type="entry name" value="Eukaryotic type KH-domain (KH-domain type I)"/>
    <property type="match status" value="1"/>
</dbReference>
<protein>
    <recommendedName>
        <fullName evidence="5 6">Ribonuclease Y</fullName>
        <shortName evidence="5">RNase Y</shortName>
        <ecNumber evidence="5 6">3.1.-.-</ecNumber>
    </recommendedName>
</protein>
<evidence type="ECO:0000256" key="4">
    <source>
        <dbReference type="ARBA" id="ARBA00022884"/>
    </source>
</evidence>
<keyword evidence="5" id="KW-0472">Membrane</keyword>
<dbReference type="Pfam" id="PF01966">
    <property type="entry name" value="HD"/>
    <property type="match status" value="1"/>
</dbReference>
<dbReference type="GO" id="GO:0004521">
    <property type="term" value="F:RNA endonuclease activity"/>
    <property type="evidence" value="ECO:0007669"/>
    <property type="project" value="UniProtKB-UniRule"/>
</dbReference>
<feature type="transmembrane region" description="Helical" evidence="5">
    <location>
        <begin position="6"/>
        <end position="22"/>
    </location>
</feature>
<comment type="subcellular location">
    <subcellularLocation>
        <location evidence="5">Cell membrane</location>
        <topology evidence="5">Single-pass membrane protein</topology>
    </subcellularLocation>
</comment>
<keyword evidence="4 5" id="KW-0694">RNA-binding</keyword>
<dbReference type="GO" id="GO:0003723">
    <property type="term" value="F:RNA binding"/>
    <property type="evidence" value="ECO:0007669"/>
    <property type="project" value="UniProtKB-UniRule"/>
</dbReference>
<comment type="caution">
    <text evidence="9">The sequence shown here is derived from an EMBL/GenBank/DDBJ whole genome shotgun (WGS) entry which is preliminary data.</text>
</comment>
<comment type="function">
    <text evidence="5">Endoribonuclease that initiates mRNA decay.</text>
</comment>
<dbReference type="PROSITE" id="PS51831">
    <property type="entry name" value="HD"/>
    <property type="match status" value="1"/>
</dbReference>
<dbReference type="EC" id="3.1.-.-" evidence="5 6"/>
<dbReference type="NCBIfam" id="TIGR00277">
    <property type="entry name" value="HDIG"/>
    <property type="match status" value="1"/>
</dbReference>
<dbReference type="InterPro" id="IPR004087">
    <property type="entry name" value="KH_dom"/>
</dbReference>
<dbReference type="Proteomes" id="UP000178323">
    <property type="component" value="Unassembled WGS sequence"/>
</dbReference>
<keyword evidence="5" id="KW-1133">Transmembrane helix</keyword>
<feature type="coiled-coil region" evidence="7">
    <location>
        <begin position="31"/>
        <end position="175"/>
    </location>
</feature>
<proteinExistence type="inferred from homology"/>
<accession>A0A1F5S569</accession>
<dbReference type="HAMAP" id="MF_00335">
    <property type="entry name" value="RNase_Y"/>
    <property type="match status" value="1"/>
</dbReference>
<dbReference type="InterPro" id="IPR022711">
    <property type="entry name" value="RNase_Y_N"/>
</dbReference>
<organism evidence="9 10">
    <name type="scientific">Candidatus Falkowbacteria bacterium RBG_13_39_14</name>
    <dbReference type="NCBI Taxonomy" id="1797985"/>
    <lineage>
        <taxon>Bacteria</taxon>
        <taxon>Candidatus Falkowiibacteriota</taxon>
    </lineage>
</organism>
<comment type="similarity">
    <text evidence="5">Belongs to the RNase Y family.</text>
</comment>
<keyword evidence="5" id="KW-1003">Cell membrane</keyword>
<dbReference type="InterPro" id="IPR006675">
    <property type="entry name" value="HDIG_dom"/>
</dbReference>
<evidence type="ECO:0000259" key="8">
    <source>
        <dbReference type="PROSITE" id="PS51831"/>
    </source>
</evidence>
<dbReference type="CDD" id="cd22431">
    <property type="entry name" value="KH-I_RNaseY"/>
    <property type="match status" value="1"/>
</dbReference>
<keyword evidence="1 5" id="KW-0540">Nuclease</keyword>
<dbReference type="Gene3D" id="3.30.1370.10">
    <property type="entry name" value="K Homology domain, type 1"/>
    <property type="match status" value="1"/>
</dbReference>
<evidence type="ECO:0000256" key="5">
    <source>
        <dbReference type="HAMAP-Rule" id="MF_00335"/>
    </source>
</evidence>
<dbReference type="NCBIfam" id="TIGR03319">
    <property type="entry name" value="RNase_Y"/>
    <property type="match status" value="1"/>
</dbReference>
<evidence type="ECO:0000256" key="1">
    <source>
        <dbReference type="ARBA" id="ARBA00022722"/>
    </source>
</evidence>
<dbReference type="GO" id="GO:0006402">
    <property type="term" value="P:mRNA catabolic process"/>
    <property type="evidence" value="ECO:0007669"/>
    <property type="project" value="UniProtKB-UniRule"/>
</dbReference>
<keyword evidence="7" id="KW-0175">Coiled coil</keyword>
<evidence type="ECO:0000256" key="2">
    <source>
        <dbReference type="ARBA" id="ARBA00022759"/>
    </source>
</evidence>
<dbReference type="InterPro" id="IPR003607">
    <property type="entry name" value="HD/PDEase_dom"/>
</dbReference>
<evidence type="ECO:0000256" key="3">
    <source>
        <dbReference type="ARBA" id="ARBA00022801"/>
    </source>
</evidence>
<dbReference type="SUPFAM" id="SSF109604">
    <property type="entry name" value="HD-domain/PDEase-like"/>
    <property type="match status" value="1"/>
</dbReference>
<dbReference type="PROSITE" id="PS50084">
    <property type="entry name" value="KH_TYPE_1"/>
    <property type="match status" value="1"/>
</dbReference>
<evidence type="ECO:0000256" key="6">
    <source>
        <dbReference type="NCBIfam" id="TIGR03319"/>
    </source>
</evidence>
<gene>
    <name evidence="5" type="primary">rny</name>
    <name evidence="9" type="ORF">A2Y83_01720</name>
</gene>
<keyword evidence="5" id="KW-0812">Transmembrane</keyword>
<keyword evidence="3 5" id="KW-0378">Hydrolase</keyword>
<name>A0A1F5S569_9BACT</name>
<evidence type="ECO:0000313" key="10">
    <source>
        <dbReference type="Proteomes" id="UP000178323"/>
    </source>
</evidence>
<dbReference type="InterPro" id="IPR017705">
    <property type="entry name" value="Ribonuclease_Y"/>
</dbReference>
<feature type="domain" description="HD" evidence="8">
    <location>
        <begin position="323"/>
        <end position="415"/>
    </location>
</feature>
<dbReference type="STRING" id="1797985.A2Y83_01720"/>
<evidence type="ECO:0000256" key="7">
    <source>
        <dbReference type="SAM" id="Coils"/>
    </source>
</evidence>
<dbReference type="Gene3D" id="1.10.3210.10">
    <property type="entry name" value="Hypothetical protein af1432"/>
    <property type="match status" value="1"/>
</dbReference>
<dbReference type="GO" id="GO:0016787">
    <property type="term" value="F:hydrolase activity"/>
    <property type="evidence" value="ECO:0007669"/>
    <property type="project" value="UniProtKB-KW"/>
</dbReference>
<dbReference type="GO" id="GO:0005886">
    <property type="term" value="C:plasma membrane"/>
    <property type="evidence" value="ECO:0007669"/>
    <property type="project" value="UniProtKB-SubCell"/>
</dbReference>
<dbReference type="PANTHER" id="PTHR12826">
    <property type="entry name" value="RIBONUCLEASE Y"/>
    <property type="match status" value="1"/>
</dbReference>
<dbReference type="Pfam" id="PF12072">
    <property type="entry name" value="RNase_Y_N"/>
    <property type="match status" value="1"/>
</dbReference>
<sequence length="506" mass="56930">MCMNFIFIFAGMVAGIFAGYLIRKNLASRQLGSIEAKAKKLLEDAKSQEKEQLLQAKDKALAIIEDAKKEESSRRKELEYLQKRLEKRESLFDQKLLDLQEKQQKLFEKANKIEKIKEEIQKIKQNQIEKLEQVAALSKEKAREVLLKNTEEEMKEALVSRIRKLEKESNDSIEKEAKKVLSLAIQRCAGNYVSEITTSTVALPSDEMKGRIIGREGRNIKSIEQLTGTEIIVDDTPNAITISGFSGIRRQIAKMALEKLILDGRIHPTKIEEAIEGAKKELALDIKKSGEETLYDMGMAGIDPKLTQILGRLKYRTSYGQNVLQHSIEVAHISALLAEELKANVSLAKKAGLFHDIGKAVDHDVQGTHPEIGRDIGKKFNLSDEVITPILTHHDDNPPTLEALIVKVADAISSSRMGARKDSLESYVHRLEELEKVAAAFDGVEKAYAIQAGREVRVFVTPDKIDDLEAHHLALNIAKQIEKELKYPGEIKVNIIRELRVTEYAR</sequence>
<dbReference type="PANTHER" id="PTHR12826:SF15">
    <property type="entry name" value="RIBONUCLEASE Y"/>
    <property type="match status" value="1"/>
</dbReference>
<dbReference type="CDD" id="cd00077">
    <property type="entry name" value="HDc"/>
    <property type="match status" value="1"/>
</dbReference>